<keyword evidence="3" id="KW-0479">Metal-binding</keyword>
<evidence type="ECO:0000256" key="3">
    <source>
        <dbReference type="ARBA" id="ARBA00022723"/>
    </source>
</evidence>
<accession>A0A840C3R8</accession>
<dbReference type="InterPro" id="IPR001055">
    <property type="entry name" value="Adrenodoxin-like"/>
</dbReference>
<dbReference type="CDD" id="cd00207">
    <property type="entry name" value="fer2"/>
    <property type="match status" value="1"/>
</dbReference>
<gene>
    <name evidence="8" type="ORF">GGR17_000322</name>
</gene>
<comment type="caution">
    <text evidence="8">The sequence shown here is derived from an EMBL/GenBank/DDBJ whole genome shotgun (WGS) entry which is preliminary data.</text>
</comment>
<dbReference type="InterPro" id="IPR036010">
    <property type="entry name" value="2Fe-2S_ferredoxin-like_sf"/>
</dbReference>
<dbReference type="Gene3D" id="3.10.20.30">
    <property type="match status" value="1"/>
</dbReference>
<reference evidence="8" key="1">
    <citation type="submission" date="2020-08" db="EMBL/GenBank/DDBJ databases">
        <title>Genomic Encyclopedia of Type Strains, Phase IV (KMG-IV): sequencing the most valuable type-strain genomes for metagenomic binning, comparative biology and taxonomic classification.</title>
        <authorList>
            <person name="Goeker M."/>
        </authorList>
    </citation>
    <scope>NUCLEOTIDE SEQUENCE [LARGE SCALE GENOMIC DNA]</scope>
    <source>
        <strain evidence="8">DSM 105040</strain>
    </source>
</reference>
<dbReference type="PRINTS" id="PR00355">
    <property type="entry name" value="ADRENODOXIN"/>
</dbReference>
<dbReference type="RefSeq" id="WP_037204381.1">
    <property type="nucleotide sequence ID" value="NZ_JACIEQ010000001.1"/>
</dbReference>
<dbReference type="PROSITE" id="PS51085">
    <property type="entry name" value="2FE2S_FER_2"/>
    <property type="match status" value="1"/>
</dbReference>
<proteinExistence type="inferred from homology"/>
<name>A0A840C3R8_9RHOB</name>
<dbReference type="EMBL" id="JACIEQ010000001">
    <property type="protein sequence ID" value="MBB4020531.1"/>
    <property type="molecule type" value="Genomic_DNA"/>
</dbReference>
<evidence type="ECO:0000256" key="6">
    <source>
        <dbReference type="ARBA" id="ARBA00034078"/>
    </source>
</evidence>
<evidence type="ECO:0000313" key="9">
    <source>
        <dbReference type="Proteomes" id="UP000585681"/>
    </source>
</evidence>
<dbReference type="GO" id="GO:0140647">
    <property type="term" value="P:P450-containing electron transport chain"/>
    <property type="evidence" value="ECO:0007669"/>
    <property type="project" value="InterPro"/>
</dbReference>
<evidence type="ECO:0000259" key="7">
    <source>
        <dbReference type="PROSITE" id="PS51085"/>
    </source>
</evidence>
<evidence type="ECO:0000256" key="4">
    <source>
        <dbReference type="ARBA" id="ARBA00023004"/>
    </source>
</evidence>
<dbReference type="GO" id="GO:0051537">
    <property type="term" value="F:2 iron, 2 sulfur cluster binding"/>
    <property type="evidence" value="ECO:0007669"/>
    <property type="project" value="UniProtKB-KW"/>
</dbReference>
<organism evidence="8 9">
    <name type="scientific">Actibacterium naphthalenivorans</name>
    <dbReference type="NCBI Taxonomy" id="1614693"/>
    <lineage>
        <taxon>Bacteria</taxon>
        <taxon>Pseudomonadati</taxon>
        <taxon>Pseudomonadota</taxon>
        <taxon>Alphaproteobacteria</taxon>
        <taxon>Rhodobacterales</taxon>
        <taxon>Roseobacteraceae</taxon>
        <taxon>Actibacterium</taxon>
    </lineage>
</organism>
<sequence>MAKIIFVDHDGTKHEVEASVGSNVMQAAVDNNIEGIDGDCGGMCACATCHVTVDPEWFAKTGARSENEESMLTFLPEIAETARLGCQIEITDELDGLVVHLPIEQF</sequence>
<keyword evidence="9" id="KW-1185">Reference proteome</keyword>
<evidence type="ECO:0000256" key="1">
    <source>
        <dbReference type="ARBA" id="ARBA00010914"/>
    </source>
</evidence>
<dbReference type="SUPFAM" id="SSF54292">
    <property type="entry name" value="2Fe-2S ferredoxin-like"/>
    <property type="match status" value="1"/>
</dbReference>
<keyword evidence="4" id="KW-0408">Iron</keyword>
<evidence type="ECO:0000313" key="8">
    <source>
        <dbReference type="EMBL" id="MBB4020531.1"/>
    </source>
</evidence>
<dbReference type="PANTHER" id="PTHR23426:SF65">
    <property type="entry name" value="FERREDOXIN-2, MITOCHONDRIAL"/>
    <property type="match status" value="1"/>
</dbReference>
<evidence type="ECO:0000256" key="5">
    <source>
        <dbReference type="ARBA" id="ARBA00023014"/>
    </source>
</evidence>
<dbReference type="AlphaFoldDB" id="A0A840C3R8"/>
<dbReference type="GO" id="GO:0046872">
    <property type="term" value="F:metal ion binding"/>
    <property type="evidence" value="ECO:0007669"/>
    <property type="project" value="UniProtKB-KW"/>
</dbReference>
<dbReference type="InterPro" id="IPR012675">
    <property type="entry name" value="Beta-grasp_dom_sf"/>
</dbReference>
<protein>
    <submittedName>
        <fullName evidence="8">2Fe-2S ferredoxin</fullName>
    </submittedName>
</protein>
<evidence type="ECO:0000256" key="2">
    <source>
        <dbReference type="ARBA" id="ARBA00022714"/>
    </source>
</evidence>
<keyword evidence="5" id="KW-0411">Iron-sulfur</keyword>
<dbReference type="InterPro" id="IPR001041">
    <property type="entry name" value="2Fe-2S_ferredoxin-type"/>
</dbReference>
<keyword evidence="2" id="KW-0001">2Fe-2S</keyword>
<comment type="cofactor">
    <cofactor evidence="6">
        <name>[2Fe-2S] cluster</name>
        <dbReference type="ChEBI" id="CHEBI:190135"/>
    </cofactor>
</comment>
<dbReference type="Proteomes" id="UP000585681">
    <property type="component" value="Unassembled WGS sequence"/>
</dbReference>
<dbReference type="Pfam" id="PF00111">
    <property type="entry name" value="Fer2"/>
    <property type="match status" value="1"/>
</dbReference>
<dbReference type="GO" id="GO:0009055">
    <property type="term" value="F:electron transfer activity"/>
    <property type="evidence" value="ECO:0007669"/>
    <property type="project" value="TreeGrafter"/>
</dbReference>
<feature type="domain" description="2Fe-2S ferredoxin-type" evidence="7">
    <location>
        <begin position="2"/>
        <end position="105"/>
    </location>
</feature>
<comment type="similarity">
    <text evidence="1">Belongs to the adrenodoxin/putidaredoxin family.</text>
</comment>
<dbReference type="PANTHER" id="PTHR23426">
    <property type="entry name" value="FERREDOXIN/ADRENODOXIN"/>
    <property type="match status" value="1"/>
</dbReference>